<accession>A0A151JLR0</accession>
<evidence type="ECO:0000256" key="8">
    <source>
        <dbReference type="ARBA" id="ARBA00022833"/>
    </source>
</evidence>
<dbReference type="Proteomes" id="UP000075346">
    <property type="component" value="Unassembled WGS sequence"/>
</dbReference>
<dbReference type="PANTHER" id="PTHR42953">
    <property type="entry name" value="HIGH-AFFINITY ZINC UPTAKE SYSTEM PROTEIN ZNUA-RELATED"/>
    <property type="match status" value="1"/>
</dbReference>
<evidence type="ECO:0000256" key="7">
    <source>
        <dbReference type="ARBA" id="ARBA00022764"/>
    </source>
</evidence>
<reference evidence="14 16" key="1">
    <citation type="submission" date="2015-12" db="EMBL/GenBank/DDBJ databases">
        <authorList>
            <person name="Shamseldin A."/>
            <person name="Moawad H."/>
            <person name="Abd El-Rahim W.M."/>
            <person name="Sadowsky M.J."/>
        </authorList>
    </citation>
    <scope>NUCLEOTIDE SEQUENCE [LARGE SCALE GENOMIC DNA]</scope>
    <source>
        <strain evidence="16">2538-88</strain>
        <strain evidence="14">2756-81</strain>
    </source>
</reference>
<evidence type="ECO:0000313" key="16">
    <source>
        <dbReference type="Proteomes" id="UP000075346"/>
    </source>
</evidence>
<keyword evidence="11" id="KW-1015">Disulfide bond</keyword>
<name>A0A151KSI9_9VIBR</name>
<comment type="function">
    <text evidence="12">Part of the ATP-binding cassette (ABC) transport system ZnuABC involved in zinc import. Binds zinc with high affinity and specificity and delivers it to the membrane permease for translocation into the cytoplasm.</text>
</comment>
<comment type="similarity">
    <text evidence="2">Belongs to the bacterial solute-binding protein 9 family.</text>
</comment>
<evidence type="ECO:0000313" key="17">
    <source>
        <dbReference type="Proteomes" id="UP000075349"/>
    </source>
</evidence>
<dbReference type="EMBL" id="LOMK01000001">
    <property type="protein sequence ID" value="KYN26592.1"/>
    <property type="molecule type" value="Genomic_DNA"/>
</dbReference>
<dbReference type="CDD" id="cd01019">
    <property type="entry name" value="ZnuA"/>
    <property type="match status" value="1"/>
</dbReference>
<dbReference type="SUPFAM" id="SSF53807">
    <property type="entry name" value="Helical backbone' metal receptor"/>
    <property type="match status" value="1"/>
</dbReference>
<dbReference type="GO" id="GO:0006829">
    <property type="term" value="P:zinc ion transport"/>
    <property type="evidence" value="ECO:0007669"/>
    <property type="project" value="UniProtKB-KW"/>
</dbReference>
<organism evidence="15 16">
    <name type="scientific">Vibrio cidicii</name>
    <dbReference type="NCBI Taxonomy" id="1763883"/>
    <lineage>
        <taxon>Bacteria</taxon>
        <taxon>Pseudomonadati</taxon>
        <taxon>Pseudomonadota</taxon>
        <taxon>Gammaproteobacteria</taxon>
        <taxon>Vibrionales</taxon>
        <taxon>Vibrionaceae</taxon>
        <taxon>Vibrio</taxon>
    </lineage>
</organism>
<comment type="subcellular location">
    <subcellularLocation>
        <location evidence="1">Periplasm</location>
    </subcellularLocation>
</comment>
<comment type="caution">
    <text evidence="15">The sequence shown here is derived from an EMBL/GenBank/DDBJ whole genome shotgun (WGS) entry which is preliminary data.</text>
</comment>
<sequence>MMRAFLTGLLLLLPTTAGAVEVLTSIKPIQMIVHELMLDVDKPDVLLASNASPHDYALRPSDMKKIRHADLVIWFGPGLEPFMEKLLESHPQVVTIGAIKDIPLREYQDNHGHEGHNHGSYDPHFWLGVDVVEVAAKTISEKLIELDSAHQDIYQRNLTRFLTQLSSTDVQLKEQLNDVSKLGYFVFHDAYGYFESRYQLNNLGHFTVSPERKPGAKTLIQIRNRLAKGDVQCVFAEPQFTPAVVDTVIGNSPVNRGVLDPIGSKYTVENGSYFRFLNGLAGDYLQCLKQP</sequence>
<evidence type="ECO:0000256" key="12">
    <source>
        <dbReference type="ARBA" id="ARBA00045516"/>
    </source>
</evidence>
<dbReference type="GO" id="GO:0042597">
    <property type="term" value="C:periplasmic space"/>
    <property type="evidence" value="ECO:0007669"/>
    <property type="project" value="UniProtKB-SubCell"/>
</dbReference>
<keyword evidence="6 13" id="KW-0732">Signal</keyword>
<dbReference type="InterPro" id="IPR006127">
    <property type="entry name" value="ZnuA-like"/>
</dbReference>
<dbReference type="EMBL" id="LOBR01000130">
    <property type="protein sequence ID" value="KYN80007.1"/>
    <property type="molecule type" value="Genomic_DNA"/>
</dbReference>
<dbReference type="NCBIfam" id="NF007091">
    <property type="entry name" value="PRK09545.1"/>
    <property type="match status" value="1"/>
</dbReference>
<evidence type="ECO:0000256" key="4">
    <source>
        <dbReference type="ARBA" id="ARBA00022448"/>
    </source>
</evidence>
<dbReference type="Pfam" id="PF01297">
    <property type="entry name" value="ZnuA"/>
    <property type="match status" value="1"/>
</dbReference>
<dbReference type="GO" id="GO:0046872">
    <property type="term" value="F:metal ion binding"/>
    <property type="evidence" value="ECO:0007669"/>
    <property type="project" value="UniProtKB-KW"/>
</dbReference>
<keyword evidence="7" id="KW-0574">Periplasm</keyword>
<dbReference type="Gene3D" id="3.40.50.1980">
    <property type="entry name" value="Nitrogenase molybdenum iron protein domain"/>
    <property type="match status" value="2"/>
</dbReference>
<reference evidence="15 17" key="2">
    <citation type="submission" date="2015-12" db="EMBL/GenBank/DDBJ databases">
        <authorList>
            <person name="Tarr C.L."/>
            <person name="Gladney L.M."/>
        </authorList>
    </citation>
    <scope>NUCLEOTIDE SEQUENCE</scope>
    <source>
        <strain evidence="15">2538-88</strain>
        <strain evidence="17">2756-81</strain>
    </source>
</reference>
<dbReference type="AlphaFoldDB" id="A0A151KSI9"/>
<evidence type="ECO:0000256" key="13">
    <source>
        <dbReference type="SAM" id="SignalP"/>
    </source>
</evidence>
<dbReference type="InterPro" id="IPR035520">
    <property type="entry name" value="ZnuA"/>
</dbReference>
<keyword evidence="5" id="KW-0479">Metal-binding</keyword>
<evidence type="ECO:0000256" key="6">
    <source>
        <dbReference type="ARBA" id="ARBA00022729"/>
    </source>
</evidence>
<dbReference type="GeneID" id="95679522"/>
<evidence type="ECO:0000256" key="3">
    <source>
        <dbReference type="ARBA" id="ARBA00015915"/>
    </source>
</evidence>
<keyword evidence="10" id="KW-0406">Ion transport</keyword>
<evidence type="ECO:0000256" key="2">
    <source>
        <dbReference type="ARBA" id="ARBA00011028"/>
    </source>
</evidence>
<evidence type="ECO:0000256" key="1">
    <source>
        <dbReference type="ARBA" id="ARBA00004418"/>
    </source>
</evidence>
<proteinExistence type="inferred from homology"/>
<evidence type="ECO:0000256" key="5">
    <source>
        <dbReference type="ARBA" id="ARBA00022723"/>
    </source>
</evidence>
<feature type="signal peptide" evidence="13">
    <location>
        <begin position="1"/>
        <end position="19"/>
    </location>
</feature>
<dbReference type="InterPro" id="IPR050492">
    <property type="entry name" value="Bact_metal-bind_prot9"/>
</dbReference>
<evidence type="ECO:0000313" key="15">
    <source>
        <dbReference type="EMBL" id="KYN80007.1"/>
    </source>
</evidence>
<feature type="chain" id="PRO_5014248429" description="High-affinity zinc uptake system protein ZnuA" evidence="13">
    <location>
        <begin position="20"/>
        <end position="291"/>
    </location>
</feature>
<keyword evidence="9" id="KW-0864">Zinc transport</keyword>
<dbReference type="PANTHER" id="PTHR42953:SF3">
    <property type="entry name" value="HIGH-AFFINITY ZINC UPTAKE SYSTEM PROTEIN ZNUA"/>
    <property type="match status" value="1"/>
</dbReference>
<evidence type="ECO:0000256" key="10">
    <source>
        <dbReference type="ARBA" id="ARBA00023065"/>
    </source>
</evidence>
<dbReference type="RefSeq" id="WP_061894754.1">
    <property type="nucleotide sequence ID" value="NZ_CP035921.1"/>
</dbReference>
<dbReference type="Proteomes" id="UP000075349">
    <property type="component" value="Unassembled WGS sequence"/>
</dbReference>
<keyword evidence="8" id="KW-0862">Zinc</keyword>
<evidence type="ECO:0000313" key="14">
    <source>
        <dbReference type="EMBL" id="KYN26592.1"/>
    </source>
</evidence>
<accession>A0A151KSI9</accession>
<gene>
    <name evidence="15" type="ORF">ATY37_08665</name>
    <name evidence="14" type="ORF">AUQ44_13045</name>
</gene>
<evidence type="ECO:0000256" key="11">
    <source>
        <dbReference type="ARBA" id="ARBA00023157"/>
    </source>
</evidence>
<evidence type="ECO:0000256" key="9">
    <source>
        <dbReference type="ARBA" id="ARBA00022906"/>
    </source>
</evidence>
<protein>
    <recommendedName>
        <fullName evidence="3">High-affinity zinc uptake system protein ZnuA</fullName>
    </recommendedName>
</protein>
<keyword evidence="4" id="KW-0813">Transport</keyword>